<dbReference type="EMBL" id="FR687359">
    <property type="protein sequence ID" value="CBW74061.1"/>
    <property type="molecule type" value="Genomic_DNA"/>
</dbReference>
<feature type="transmembrane region" description="Helical" evidence="1">
    <location>
        <begin position="79"/>
        <end position="98"/>
    </location>
</feature>
<organism evidence="2 3">
    <name type="scientific">Mycetohabitans rhizoxinica (strain DSM 19002 / CIP 109453 / HKI 454)</name>
    <name type="common">Paraburkholderia rhizoxinica</name>
    <dbReference type="NCBI Taxonomy" id="882378"/>
    <lineage>
        <taxon>Bacteria</taxon>
        <taxon>Pseudomonadati</taxon>
        <taxon>Pseudomonadota</taxon>
        <taxon>Betaproteobacteria</taxon>
        <taxon>Burkholderiales</taxon>
        <taxon>Burkholderiaceae</taxon>
        <taxon>Mycetohabitans</taxon>
    </lineage>
</organism>
<dbReference type="InterPro" id="IPR003795">
    <property type="entry name" value="DUF192"/>
</dbReference>
<dbReference type="KEGG" id="brh:RBRH_00950"/>
<evidence type="ECO:0008006" key="4">
    <source>
        <dbReference type="Google" id="ProtNLM"/>
    </source>
</evidence>
<name>E5AMY0_MYCRK</name>
<dbReference type="HOGENOM" id="CLU_097039_0_0_4"/>
<reference evidence="2 3" key="1">
    <citation type="journal article" date="2011" name="J. Bacteriol.">
        <title>Complete genome sequence of Burkholderia rhizoxinica, an endosymbiont of Rhizopus microsporus.</title>
        <authorList>
            <person name="Lackner G."/>
            <person name="Moebius N."/>
            <person name="Partida-Martinez L."/>
            <person name="Hertweck C."/>
        </authorList>
    </citation>
    <scope>NUCLEOTIDE SEQUENCE [LARGE SCALE GENOMIC DNA]</scope>
    <source>
        <strain evidence="3">DSM 19002 / CIP 109453 / HKI 454</strain>
    </source>
</reference>
<proteinExistence type="predicted"/>
<dbReference type="InterPro" id="IPR038695">
    <property type="entry name" value="Saro_0823-like_sf"/>
</dbReference>
<dbReference type="STRING" id="882378.RBRH_00950"/>
<protein>
    <recommendedName>
        <fullName evidence="4">DUF192 domain-containing protein</fullName>
    </recommendedName>
</protein>
<evidence type="ECO:0000313" key="2">
    <source>
        <dbReference type="EMBL" id="CBW74061.1"/>
    </source>
</evidence>
<keyword evidence="1" id="KW-0472">Membrane</keyword>
<keyword evidence="1" id="KW-1133">Transmembrane helix</keyword>
<dbReference type="AlphaFoldDB" id="E5AMY0"/>
<accession>E5AMY0</accession>
<dbReference type="Pfam" id="PF02643">
    <property type="entry name" value="DUF192"/>
    <property type="match status" value="1"/>
</dbReference>
<evidence type="ECO:0000256" key="1">
    <source>
        <dbReference type="SAM" id="Phobius"/>
    </source>
</evidence>
<gene>
    <name evidence="2" type="ordered locus">RBRH_00950</name>
</gene>
<dbReference type="Proteomes" id="UP000007437">
    <property type="component" value="Chromosome"/>
</dbReference>
<dbReference type="Gene3D" id="2.60.120.1140">
    <property type="entry name" value="Protein of unknown function DUF192"/>
    <property type="match status" value="1"/>
</dbReference>
<sequence>MRRYSKAGCRKAICLFVGLYYPAIRVTCAYSYYEESAVVVSVRSALSVSRLFRVPARHARPASPRLCINTSRPAPLARVAAALVAGVTLALGTCGALAQPLPAALKRPEQFPRASLTIGMYVVDAAIAANPADREQGLMFRKSLAPNEGMLFVFDENAIHCFWMKNTPLPLSIAFIRADGTITDLDEMQAQTQNNHCPAHNGVYALEMSKGWFASKGIKPGMRVLGLPPAR</sequence>
<dbReference type="PANTHER" id="PTHR37953">
    <property type="entry name" value="UPF0127 PROTEIN MJ1496"/>
    <property type="match status" value="1"/>
</dbReference>
<dbReference type="PANTHER" id="PTHR37953:SF1">
    <property type="entry name" value="UPF0127 PROTEIN MJ1496"/>
    <property type="match status" value="1"/>
</dbReference>
<dbReference type="eggNOG" id="COG1430">
    <property type="taxonomic scope" value="Bacteria"/>
</dbReference>
<keyword evidence="1" id="KW-0812">Transmembrane</keyword>
<evidence type="ECO:0000313" key="3">
    <source>
        <dbReference type="Proteomes" id="UP000007437"/>
    </source>
</evidence>